<evidence type="ECO:0000256" key="4">
    <source>
        <dbReference type="ARBA" id="ARBA00022723"/>
    </source>
</evidence>
<comment type="pathway">
    <text evidence="9">tRNA modification; tRNA-queuosine biosynthesis.</text>
</comment>
<dbReference type="Gene3D" id="3.30.70.20">
    <property type="match status" value="1"/>
</dbReference>
<dbReference type="InterPro" id="IPR013542">
    <property type="entry name" value="QueG_DUF1730"/>
</dbReference>
<accession>A0A135I041</accession>
<dbReference type="EC" id="1.17.99.6" evidence="9"/>
<reference evidence="11 12" key="1">
    <citation type="submission" date="2015-11" db="EMBL/GenBank/DDBJ databases">
        <title>Draft genome sequence of Paramesorhizobium deserti A-3-E, a strain highly resistant to diverse beta-lactam antibiotics.</title>
        <authorList>
            <person name="Lv R."/>
            <person name="Yang X."/>
            <person name="Fang N."/>
            <person name="Guo J."/>
            <person name="Luo X."/>
            <person name="Peng F."/>
            <person name="Yang R."/>
            <person name="Cui Y."/>
            <person name="Fang C."/>
            <person name="Song Y."/>
        </authorList>
    </citation>
    <scope>NUCLEOTIDE SEQUENCE [LARGE SCALE GENOMIC DNA]</scope>
    <source>
        <strain evidence="11 12">A-3-E</strain>
    </source>
</reference>
<name>A0A135I041_9HYPH</name>
<dbReference type="InterPro" id="IPR017900">
    <property type="entry name" value="4Fe4S_Fe_S_CS"/>
</dbReference>
<evidence type="ECO:0000256" key="3">
    <source>
        <dbReference type="ARBA" id="ARBA00022694"/>
    </source>
</evidence>
<dbReference type="RefSeq" id="WP_068880094.1">
    <property type="nucleotide sequence ID" value="NZ_LNTU01000001.1"/>
</dbReference>
<dbReference type="GO" id="GO:0005737">
    <property type="term" value="C:cytoplasm"/>
    <property type="evidence" value="ECO:0007669"/>
    <property type="project" value="UniProtKB-SubCell"/>
</dbReference>
<evidence type="ECO:0000313" key="11">
    <source>
        <dbReference type="EMBL" id="KXF78824.1"/>
    </source>
</evidence>
<evidence type="ECO:0000256" key="1">
    <source>
        <dbReference type="ARBA" id="ARBA00022485"/>
    </source>
</evidence>
<dbReference type="OrthoDB" id="9784571at2"/>
<dbReference type="UniPathway" id="UPA00392"/>
<keyword evidence="8 9" id="KW-0411">Iron-sulfur</keyword>
<dbReference type="AlphaFoldDB" id="A0A135I041"/>
<comment type="subcellular location">
    <subcellularLocation>
        <location evidence="9">Cytoplasm</location>
    </subcellularLocation>
</comment>
<dbReference type="PROSITE" id="PS51379">
    <property type="entry name" value="4FE4S_FER_2"/>
    <property type="match status" value="1"/>
</dbReference>
<keyword evidence="6 9" id="KW-0560">Oxidoreductase</keyword>
<keyword evidence="3 9" id="KW-0819">tRNA processing</keyword>
<dbReference type="SUPFAM" id="SSF48371">
    <property type="entry name" value="ARM repeat"/>
    <property type="match status" value="1"/>
</dbReference>
<keyword evidence="7 9" id="KW-0408">Iron</keyword>
<feature type="binding site" evidence="9">
    <location>
        <position position="161"/>
    </location>
    <ligand>
        <name>cob(II)alamin</name>
        <dbReference type="ChEBI" id="CHEBI:16304"/>
    </ligand>
</feature>
<feature type="binding site" evidence="9">
    <location>
        <position position="244"/>
    </location>
    <ligand>
        <name>[4Fe-4S] cluster</name>
        <dbReference type="ChEBI" id="CHEBI:49883"/>
        <label>2</label>
    </ligand>
</feature>
<dbReference type="PANTHER" id="PTHR30002">
    <property type="entry name" value="EPOXYQUEUOSINE REDUCTASE"/>
    <property type="match status" value="1"/>
</dbReference>
<dbReference type="SUPFAM" id="SSF46548">
    <property type="entry name" value="alpha-helical ferredoxin"/>
    <property type="match status" value="1"/>
</dbReference>
<comment type="caution">
    <text evidence="9">Lacks conserved residue(s) required for the propagation of feature annotation.</text>
</comment>
<dbReference type="STRING" id="1494590.ATN84_03395"/>
<protein>
    <recommendedName>
        <fullName evidence="9">Epoxyqueuosine reductase</fullName>
        <ecNumber evidence="9">1.17.99.6</ecNumber>
    </recommendedName>
    <alternativeName>
        <fullName evidence="9">Queuosine biosynthesis protein QueG</fullName>
    </alternativeName>
</protein>
<dbReference type="InterPro" id="IPR004453">
    <property type="entry name" value="QueG"/>
</dbReference>
<feature type="binding site" evidence="9">
    <location>
        <position position="201"/>
    </location>
    <ligand>
        <name>[4Fe-4S] cluster</name>
        <dbReference type="ChEBI" id="CHEBI:49883"/>
        <label>2</label>
    </ligand>
</feature>
<feature type="binding site" evidence="9">
    <location>
        <position position="197"/>
    </location>
    <ligand>
        <name>[4Fe-4S] cluster</name>
        <dbReference type="ChEBI" id="CHEBI:49883"/>
        <label>1</label>
    </ligand>
</feature>
<keyword evidence="9" id="KW-0846">Cobalamin</keyword>
<feature type="active site" description="Proton donor" evidence="9">
    <location>
        <position position="137"/>
    </location>
</feature>
<evidence type="ECO:0000256" key="6">
    <source>
        <dbReference type="ARBA" id="ARBA00023002"/>
    </source>
</evidence>
<comment type="similarity">
    <text evidence="9">Belongs to the QueG family.</text>
</comment>
<feature type="binding site" evidence="9">
    <location>
        <position position="172"/>
    </location>
    <ligand>
        <name>cob(II)alamin</name>
        <dbReference type="ChEBI" id="CHEBI:16304"/>
    </ligand>
</feature>
<evidence type="ECO:0000256" key="9">
    <source>
        <dbReference type="HAMAP-Rule" id="MF_00916"/>
    </source>
</evidence>
<dbReference type="NCBIfam" id="TIGR00276">
    <property type="entry name" value="tRNA epoxyqueuosine(34) reductase QueG"/>
    <property type="match status" value="1"/>
</dbReference>
<feature type="binding site" evidence="9">
    <location>
        <position position="191"/>
    </location>
    <ligand>
        <name>[4Fe-4S] cluster</name>
        <dbReference type="ChEBI" id="CHEBI:49883"/>
        <label>1</label>
    </ligand>
</feature>
<proteinExistence type="inferred from homology"/>
<comment type="subunit">
    <text evidence="9">Monomer.</text>
</comment>
<gene>
    <name evidence="9" type="primary">queG</name>
    <name evidence="11" type="ORF">ATN84_03395</name>
</gene>
<evidence type="ECO:0000313" key="12">
    <source>
        <dbReference type="Proteomes" id="UP000070107"/>
    </source>
</evidence>
<dbReference type="GO" id="GO:0052693">
    <property type="term" value="F:epoxyqueuosine reductase activity"/>
    <property type="evidence" value="ECO:0007669"/>
    <property type="project" value="UniProtKB-UniRule"/>
</dbReference>
<keyword evidence="9" id="KW-0170">Cobalt</keyword>
<feature type="binding site" evidence="9">
    <location>
        <position position="217"/>
    </location>
    <ligand>
        <name>[4Fe-4S] cluster</name>
        <dbReference type="ChEBI" id="CHEBI:49883"/>
        <label>2</label>
    </ligand>
</feature>
<keyword evidence="12" id="KW-1185">Reference proteome</keyword>
<comment type="cofactor">
    <cofactor evidence="9">
        <name>[4Fe-4S] cluster</name>
        <dbReference type="ChEBI" id="CHEBI:49883"/>
    </cofactor>
    <text evidence="9">Binds 2 [4Fe-4S] clusters per monomer.</text>
</comment>
<keyword evidence="1 9" id="KW-0004">4Fe-4S</keyword>
<dbReference type="GO" id="GO:0046872">
    <property type="term" value="F:metal ion binding"/>
    <property type="evidence" value="ECO:0007669"/>
    <property type="project" value="UniProtKB-KW"/>
</dbReference>
<dbReference type="Pfam" id="PF13484">
    <property type="entry name" value="Fer4_16"/>
    <property type="match status" value="1"/>
</dbReference>
<feature type="binding site" evidence="9">
    <location>
        <position position="219"/>
    </location>
    <ligand>
        <name>cob(II)alamin</name>
        <dbReference type="ChEBI" id="CHEBI:16304"/>
    </ligand>
</feature>
<feature type="binding site" evidence="9">
    <location>
        <position position="251"/>
    </location>
    <ligand>
        <name>[4Fe-4S] cluster</name>
        <dbReference type="ChEBI" id="CHEBI:49883"/>
        <label>1</label>
    </ligand>
</feature>
<organism evidence="11 12">
    <name type="scientific">Paramesorhizobium deserti</name>
    <dbReference type="NCBI Taxonomy" id="1494590"/>
    <lineage>
        <taxon>Bacteria</taxon>
        <taxon>Pseudomonadati</taxon>
        <taxon>Pseudomonadota</taxon>
        <taxon>Alphaproteobacteria</taxon>
        <taxon>Hyphomicrobiales</taxon>
        <taxon>Phyllobacteriaceae</taxon>
        <taxon>Paramesorhizobium</taxon>
    </lineage>
</organism>
<comment type="function">
    <text evidence="9">Catalyzes the conversion of epoxyqueuosine (oQ) to queuosine (Q), which is a hypermodified base found in the wobble positions of tRNA(Asp), tRNA(Asn), tRNA(His) and tRNA(Tyr).</text>
</comment>
<feature type="binding site" evidence="9">
    <location>
        <position position="137"/>
    </location>
    <ligand>
        <name>cob(II)alamin</name>
        <dbReference type="ChEBI" id="CHEBI:16304"/>
    </ligand>
</feature>
<sequence length="384" mass="42868">MKRSNNERLKRFLAEEARAEGFDLMAVTTPDAIPQAGERLRQYITDKHHGTMEWMEETAERRASPGALWPEVRSVIMLAMNYGPEDDPLAVLNRRDRAAISVYAQNRDYHDIIKGKLKQIAGRFAARAGSDVKVFVDTAPVMEKPLAAAAGIGWQGKHTNLVSREFGSWLFLGSIFTTAEIAPDEPETDHCGSCRACLDICPTNAFPAPYRLDARRCISYLTVEHKGPIAHEFRKALGNRIYGCDDCLAVCPWNKFAEEAHEAKLRARDDLKAPKLEALLALDDAAFRTLFSGSPVKRIGRDRFLRNVLIAAGNSGDQNLLSQVEQLLDDPSPLVRGTAVWALGQLAEPRIFRKLRKALTASETDDTVLAEWRMAERQDPVGER</sequence>
<dbReference type="GO" id="GO:0051539">
    <property type="term" value="F:4 iron, 4 sulfur cluster binding"/>
    <property type="evidence" value="ECO:0007669"/>
    <property type="project" value="UniProtKB-KW"/>
</dbReference>
<keyword evidence="5 9" id="KW-0671">Queuosine biosynthesis</keyword>
<feature type="binding site" evidence="9">
    <location>
        <position position="62"/>
    </location>
    <ligand>
        <name>cob(II)alamin</name>
        <dbReference type="ChEBI" id="CHEBI:16304"/>
    </ligand>
</feature>
<dbReference type="InterPro" id="IPR017896">
    <property type="entry name" value="4Fe4S_Fe-S-bd"/>
</dbReference>
<feature type="binding site" evidence="9">
    <location>
        <position position="247"/>
    </location>
    <ligand>
        <name>[4Fe-4S] cluster</name>
        <dbReference type="ChEBI" id="CHEBI:49883"/>
        <label>2</label>
    </ligand>
</feature>
<dbReference type="HAMAP" id="MF_00916">
    <property type="entry name" value="QueG"/>
    <property type="match status" value="1"/>
</dbReference>
<dbReference type="Proteomes" id="UP000070107">
    <property type="component" value="Unassembled WGS sequence"/>
</dbReference>
<dbReference type="Gene3D" id="1.25.10.10">
    <property type="entry name" value="Leucine-rich Repeat Variant"/>
    <property type="match status" value="1"/>
</dbReference>
<comment type="catalytic activity">
    <reaction evidence="9">
        <text>epoxyqueuosine(34) in tRNA + AH2 = queuosine(34) in tRNA + A + H2O</text>
        <dbReference type="Rhea" id="RHEA:32159"/>
        <dbReference type="Rhea" id="RHEA-COMP:18571"/>
        <dbReference type="Rhea" id="RHEA-COMP:18582"/>
        <dbReference type="ChEBI" id="CHEBI:13193"/>
        <dbReference type="ChEBI" id="CHEBI:15377"/>
        <dbReference type="ChEBI" id="CHEBI:17499"/>
        <dbReference type="ChEBI" id="CHEBI:194431"/>
        <dbReference type="ChEBI" id="CHEBI:194443"/>
        <dbReference type="EC" id="1.17.99.6"/>
    </reaction>
</comment>
<evidence type="ECO:0000256" key="2">
    <source>
        <dbReference type="ARBA" id="ARBA00022490"/>
    </source>
</evidence>
<dbReference type="PANTHER" id="PTHR30002:SF4">
    <property type="entry name" value="EPOXYQUEUOSINE REDUCTASE"/>
    <property type="match status" value="1"/>
</dbReference>
<evidence type="ECO:0000259" key="10">
    <source>
        <dbReference type="PROSITE" id="PS51379"/>
    </source>
</evidence>
<feature type="binding site" evidence="9">
    <location>
        <begin position="244"/>
        <end position="245"/>
    </location>
    <ligand>
        <name>cob(II)alamin</name>
        <dbReference type="ChEBI" id="CHEBI:16304"/>
    </ligand>
</feature>
<evidence type="ECO:0000256" key="8">
    <source>
        <dbReference type="ARBA" id="ARBA00023014"/>
    </source>
</evidence>
<dbReference type="EMBL" id="LNTU01000001">
    <property type="protein sequence ID" value="KXF78824.1"/>
    <property type="molecule type" value="Genomic_DNA"/>
</dbReference>
<dbReference type="Pfam" id="PF08331">
    <property type="entry name" value="QueG_DUF1730"/>
    <property type="match status" value="1"/>
</dbReference>
<keyword evidence="2 9" id="KW-0963">Cytoplasm</keyword>
<dbReference type="Pfam" id="PF13646">
    <property type="entry name" value="HEAT_2"/>
    <property type="match status" value="1"/>
</dbReference>
<dbReference type="InterPro" id="IPR016024">
    <property type="entry name" value="ARM-type_fold"/>
</dbReference>
<evidence type="ECO:0000256" key="7">
    <source>
        <dbReference type="ARBA" id="ARBA00023004"/>
    </source>
</evidence>
<comment type="cofactor">
    <cofactor evidence="9">
        <name>cob(II)alamin</name>
        <dbReference type="ChEBI" id="CHEBI:16304"/>
    </cofactor>
</comment>
<dbReference type="GO" id="GO:0031419">
    <property type="term" value="F:cobalamin binding"/>
    <property type="evidence" value="ECO:0007669"/>
    <property type="project" value="UniProtKB-KW"/>
</dbReference>
<evidence type="ECO:0000256" key="5">
    <source>
        <dbReference type="ARBA" id="ARBA00022785"/>
    </source>
</evidence>
<dbReference type="PROSITE" id="PS00198">
    <property type="entry name" value="4FE4S_FER_1"/>
    <property type="match status" value="1"/>
</dbReference>
<feature type="domain" description="4Fe-4S ferredoxin-type" evidence="10">
    <location>
        <begin position="182"/>
        <end position="211"/>
    </location>
</feature>
<dbReference type="InterPro" id="IPR011989">
    <property type="entry name" value="ARM-like"/>
</dbReference>
<dbReference type="GO" id="GO:0008616">
    <property type="term" value="P:tRNA queuosine(34) biosynthetic process"/>
    <property type="evidence" value="ECO:0007669"/>
    <property type="project" value="UniProtKB-UniRule"/>
</dbReference>
<dbReference type="FunFam" id="3.30.70.20:FF:000017">
    <property type="entry name" value="Epoxyqueuosine reductase"/>
    <property type="match status" value="1"/>
</dbReference>
<feature type="binding site" evidence="9">
    <location>
        <position position="226"/>
    </location>
    <ligand>
        <name>tRNA</name>
        <dbReference type="ChEBI" id="CHEBI:17843"/>
    </ligand>
</feature>
<comment type="caution">
    <text evidence="11">The sequence shown here is derived from an EMBL/GenBank/DDBJ whole genome shotgun (WGS) entry which is preliminary data.</text>
</comment>
<keyword evidence="4 9" id="KW-0479">Metal-binding</keyword>
<feature type="binding site" evidence="9">
    <location>
        <position position="194"/>
    </location>
    <ligand>
        <name>[4Fe-4S] cluster</name>
        <dbReference type="ChEBI" id="CHEBI:49883"/>
        <label>1</label>
    </ligand>
</feature>